<keyword evidence="2" id="KW-1185">Reference proteome</keyword>
<name>A0A182FWW7_ANOAL</name>
<reference evidence="1" key="2">
    <citation type="submission" date="2022-08" db="UniProtKB">
        <authorList>
            <consortium name="EnsemblMetazoa"/>
        </authorList>
    </citation>
    <scope>IDENTIFICATION</scope>
    <source>
        <strain evidence="1">STECLA/ALBI9_A</strain>
    </source>
</reference>
<sequence length="40" mass="4435">MCVVVFVGHIIVILCHRSRNIIGAPYSARVVREVSSCRHG</sequence>
<dbReference type="AlphaFoldDB" id="A0A182FWW7"/>
<evidence type="ECO:0000313" key="1">
    <source>
        <dbReference type="EnsemblMetazoa" id="AALB014152-PA"/>
    </source>
</evidence>
<dbReference type="EnsemblMetazoa" id="AALB014152-RA">
    <property type="protein sequence ID" value="AALB014152-PA"/>
    <property type="gene ID" value="AALB014152"/>
</dbReference>
<proteinExistence type="predicted"/>
<organism evidence="1 2">
    <name type="scientific">Anopheles albimanus</name>
    <name type="common">New world malaria mosquito</name>
    <dbReference type="NCBI Taxonomy" id="7167"/>
    <lineage>
        <taxon>Eukaryota</taxon>
        <taxon>Metazoa</taxon>
        <taxon>Ecdysozoa</taxon>
        <taxon>Arthropoda</taxon>
        <taxon>Hexapoda</taxon>
        <taxon>Insecta</taxon>
        <taxon>Pterygota</taxon>
        <taxon>Neoptera</taxon>
        <taxon>Endopterygota</taxon>
        <taxon>Diptera</taxon>
        <taxon>Nematocera</taxon>
        <taxon>Culicoidea</taxon>
        <taxon>Culicidae</taxon>
        <taxon>Anophelinae</taxon>
        <taxon>Anopheles</taxon>
    </lineage>
</organism>
<protein>
    <submittedName>
        <fullName evidence="1">Uncharacterized protein</fullName>
    </submittedName>
</protein>
<dbReference type="Proteomes" id="UP000069272">
    <property type="component" value="Chromosome 2L"/>
</dbReference>
<reference evidence="1 2" key="1">
    <citation type="journal article" date="2017" name="G3 (Bethesda)">
        <title>The Physical Genome Mapping of Anopheles albimanus Corrected Scaffold Misassemblies and Identified Interarm Rearrangements in Genus Anopheles.</title>
        <authorList>
            <person name="Artemov G.N."/>
            <person name="Peery A.N."/>
            <person name="Jiang X."/>
            <person name="Tu Z."/>
            <person name="Stegniy V.N."/>
            <person name="Sharakhova M.V."/>
            <person name="Sharakhov I.V."/>
        </authorList>
    </citation>
    <scope>NUCLEOTIDE SEQUENCE [LARGE SCALE GENOMIC DNA]</scope>
    <source>
        <strain evidence="1 2">ALBI9_A</strain>
    </source>
</reference>
<accession>A0A182FWW7</accession>
<evidence type="ECO:0000313" key="2">
    <source>
        <dbReference type="Proteomes" id="UP000069272"/>
    </source>
</evidence>